<accession>A0A016S0C7</accession>
<protein>
    <submittedName>
        <fullName evidence="1">Uncharacterized protein</fullName>
    </submittedName>
</protein>
<dbReference type="EMBL" id="JARK01001660">
    <property type="protein sequence ID" value="EYB84033.1"/>
    <property type="molecule type" value="Genomic_DNA"/>
</dbReference>
<dbReference type="AlphaFoldDB" id="A0A016S0C7"/>
<sequence>MKTAIRSVLYKVGQNYGNKESSRQQYDKTAGAQMYCFSSPGTDVSSALGHDVTFGDDLPIEVNFKPEHSSLGE</sequence>
<keyword evidence="2" id="KW-1185">Reference proteome</keyword>
<reference evidence="2" key="1">
    <citation type="journal article" date="2015" name="Nat. Genet.">
        <title>The genome and transcriptome of the zoonotic hookworm Ancylostoma ceylanicum identify infection-specific gene families.</title>
        <authorList>
            <person name="Schwarz E.M."/>
            <person name="Hu Y."/>
            <person name="Antoshechkin I."/>
            <person name="Miller M.M."/>
            <person name="Sternberg P.W."/>
            <person name="Aroian R.V."/>
        </authorList>
    </citation>
    <scope>NUCLEOTIDE SEQUENCE</scope>
    <source>
        <strain evidence="2">HY135</strain>
    </source>
</reference>
<evidence type="ECO:0000313" key="2">
    <source>
        <dbReference type="Proteomes" id="UP000024635"/>
    </source>
</evidence>
<name>A0A016S0C7_9BILA</name>
<organism evidence="1 2">
    <name type="scientific">Ancylostoma ceylanicum</name>
    <dbReference type="NCBI Taxonomy" id="53326"/>
    <lineage>
        <taxon>Eukaryota</taxon>
        <taxon>Metazoa</taxon>
        <taxon>Ecdysozoa</taxon>
        <taxon>Nematoda</taxon>
        <taxon>Chromadorea</taxon>
        <taxon>Rhabditida</taxon>
        <taxon>Rhabditina</taxon>
        <taxon>Rhabditomorpha</taxon>
        <taxon>Strongyloidea</taxon>
        <taxon>Ancylostomatidae</taxon>
        <taxon>Ancylostomatinae</taxon>
        <taxon>Ancylostoma</taxon>
    </lineage>
</organism>
<proteinExistence type="predicted"/>
<comment type="caution">
    <text evidence="1">The sequence shown here is derived from an EMBL/GenBank/DDBJ whole genome shotgun (WGS) entry which is preliminary data.</text>
</comment>
<dbReference type="Proteomes" id="UP000024635">
    <property type="component" value="Unassembled WGS sequence"/>
</dbReference>
<evidence type="ECO:0000313" key="1">
    <source>
        <dbReference type="EMBL" id="EYB84033.1"/>
    </source>
</evidence>
<gene>
    <name evidence="1" type="primary">Acey_s0324.g2539</name>
    <name evidence="1" type="ORF">Y032_0324g2539</name>
</gene>